<dbReference type="InterPro" id="IPR011044">
    <property type="entry name" value="Quino_amine_DH_bsu"/>
</dbReference>
<dbReference type="AlphaFoldDB" id="A0A5C1ADW2"/>
<keyword evidence="1" id="KW-0853">WD repeat</keyword>
<reference evidence="3" key="1">
    <citation type="submission" date="2019-08" db="EMBL/GenBank/DDBJ databases">
        <title>Limnoglobus roseus gen. nov., sp. nov., a novel freshwater planctomycete with a giant genome from the family Gemmataceae.</title>
        <authorList>
            <person name="Kulichevskaya I.S."/>
            <person name="Naumoff D.G."/>
            <person name="Miroshnikov K."/>
            <person name="Ivanova A."/>
            <person name="Philippov D.A."/>
            <person name="Hakobyan A."/>
            <person name="Rijpstra I.C."/>
            <person name="Sinninghe Damste J.S."/>
            <person name="Liesack W."/>
            <person name="Dedysh S.N."/>
        </authorList>
    </citation>
    <scope>NUCLEOTIDE SEQUENCE [LARGE SCALE GENOMIC DNA]</scope>
    <source>
        <strain evidence="3">PX52</strain>
    </source>
</reference>
<sequence length="109" mass="12054">MVSPDKEWIAFACGQTIISQPVRDRFERKVVENDNTHQYTGLAFHSSGGLLAVTNNDRTVRMIDAATWQSRHAYAWDIGRMRSIAFAPDGTVAAAGSDTGKVVLWDVEV</sequence>
<proteinExistence type="predicted"/>
<dbReference type="SMART" id="SM00320">
    <property type="entry name" value="WD40"/>
    <property type="match status" value="2"/>
</dbReference>
<dbReference type="InterPro" id="IPR015943">
    <property type="entry name" value="WD40/YVTN_repeat-like_dom_sf"/>
</dbReference>
<dbReference type="Pfam" id="PF00400">
    <property type="entry name" value="WD40"/>
    <property type="match status" value="2"/>
</dbReference>
<accession>A0A5C1ADW2</accession>
<dbReference type="PROSITE" id="PS50294">
    <property type="entry name" value="WD_REPEATS_REGION"/>
    <property type="match status" value="1"/>
</dbReference>
<evidence type="ECO:0000313" key="2">
    <source>
        <dbReference type="EMBL" id="QEL16433.1"/>
    </source>
</evidence>
<gene>
    <name evidence="2" type="ORF">PX52LOC_03387</name>
</gene>
<dbReference type="EMBL" id="CP042425">
    <property type="protein sequence ID" value="QEL16433.1"/>
    <property type="molecule type" value="Genomic_DNA"/>
</dbReference>
<dbReference type="SUPFAM" id="SSF50969">
    <property type="entry name" value="YVTN repeat-like/Quinoprotein amine dehydrogenase"/>
    <property type="match status" value="1"/>
</dbReference>
<keyword evidence="3" id="KW-1185">Reference proteome</keyword>
<feature type="repeat" description="WD" evidence="1">
    <location>
        <begin position="81"/>
        <end position="109"/>
    </location>
</feature>
<dbReference type="Gene3D" id="2.130.10.10">
    <property type="entry name" value="YVTN repeat-like/Quinoprotein amine dehydrogenase"/>
    <property type="match status" value="1"/>
</dbReference>
<dbReference type="InterPro" id="IPR001680">
    <property type="entry name" value="WD40_rpt"/>
</dbReference>
<dbReference type="KEGG" id="lrs:PX52LOC_03387"/>
<protein>
    <submittedName>
        <fullName evidence="2">WD40 repeat domain-containing protein</fullName>
    </submittedName>
</protein>
<evidence type="ECO:0000256" key="1">
    <source>
        <dbReference type="PROSITE-ProRule" id="PRU00221"/>
    </source>
</evidence>
<evidence type="ECO:0000313" key="3">
    <source>
        <dbReference type="Proteomes" id="UP000324974"/>
    </source>
</evidence>
<dbReference type="Proteomes" id="UP000324974">
    <property type="component" value="Chromosome"/>
</dbReference>
<organism evidence="2 3">
    <name type="scientific">Limnoglobus roseus</name>
    <dbReference type="NCBI Taxonomy" id="2598579"/>
    <lineage>
        <taxon>Bacteria</taxon>
        <taxon>Pseudomonadati</taxon>
        <taxon>Planctomycetota</taxon>
        <taxon>Planctomycetia</taxon>
        <taxon>Gemmatales</taxon>
        <taxon>Gemmataceae</taxon>
        <taxon>Limnoglobus</taxon>
    </lineage>
</organism>
<dbReference type="PROSITE" id="PS50082">
    <property type="entry name" value="WD_REPEATS_2"/>
    <property type="match status" value="1"/>
</dbReference>
<name>A0A5C1ADW2_9BACT</name>